<feature type="region of interest" description="Disordered" evidence="2">
    <location>
        <begin position="267"/>
        <end position="289"/>
    </location>
</feature>
<dbReference type="GeneID" id="94845400"/>
<sequence>MEQSSLSPIPDKVTNAKINKLRDLRKDAINHHDFVRAQEIDKEITNVKQEALKRQREIIHENFSNKIKAHVDHFNNTFDRVEKDFDDQDHSVRLRYHKFFEDTQLTQKTELLNAEREFHDSLTRENLRRIPAHEKILEQSRKAATNGQYDEAIALKATASDLAKEDLEKRISAVEKDFIEKRESLFDQFKKVIEQLQQKFSVDRKKIEEKRNQALETENSNRDNQITATLGKFTLKLVQSGAAKDSKEAEEILRADLVELLDELGCPMPAAKGEENAGKTPTKGPMKNR</sequence>
<protein>
    <submittedName>
        <fullName evidence="3">Uncharacterized protein</fullName>
    </submittedName>
</protein>
<dbReference type="VEuPathDB" id="TrichDB:TRFO_36221"/>
<evidence type="ECO:0000256" key="1">
    <source>
        <dbReference type="SAM" id="Coils"/>
    </source>
</evidence>
<organism evidence="3 4">
    <name type="scientific">Tritrichomonas foetus</name>
    <dbReference type="NCBI Taxonomy" id="1144522"/>
    <lineage>
        <taxon>Eukaryota</taxon>
        <taxon>Metamonada</taxon>
        <taxon>Parabasalia</taxon>
        <taxon>Tritrichomonadida</taxon>
        <taxon>Tritrichomonadidae</taxon>
        <taxon>Tritrichomonas</taxon>
    </lineage>
</organism>
<reference evidence="3" key="1">
    <citation type="submission" date="2016-10" db="EMBL/GenBank/DDBJ databases">
        <authorList>
            <person name="Benchimol M."/>
            <person name="Almeida L.G."/>
            <person name="Vasconcelos A.T."/>
            <person name="Perreira-Neves A."/>
            <person name="Rosa I.A."/>
            <person name="Tasca T."/>
            <person name="Bogo M.R."/>
            <person name="de Souza W."/>
        </authorList>
    </citation>
    <scope>NUCLEOTIDE SEQUENCE [LARGE SCALE GENOMIC DNA]</scope>
    <source>
        <strain evidence="3">K</strain>
    </source>
</reference>
<keyword evidence="1" id="KW-0175">Coiled coil</keyword>
<name>A0A1J4JFV5_9EUKA</name>
<dbReference type="AlphaFoldDB" id="A0A1J4JFV5"/>
<dbReference type="EMBL" id="MLAK01001109">
    <property type="protein sequence ID" value="OHS97537.1"/>
    <property type="molecule type" value="Genomic_DNA"/>
</dbReference>
<comment type="caution">
    <text evidence="3">The sequence shown here is derived from an EMBL/GenBank/DDBJ whole genome shotgun (WGS) entry which is preliminary data.</text>
</comment>
<keyword evidence="4" id="KW-1185">Reference proteome</keyword>
<proteinExistence type="predicted"/>
<gene>
    <name evidence="3" type="ORF">TRFO_36221</name>
</gene>
<feature type="coiled-coil region" evidence="1">
    <location>
        <begin position="164"/>
        <end position="213"/>
    </location>
</feature>
<dbReference type="Proteomes" id="UP000179807">
    <property type="component" value="Unassembled WGS sequence"/>
</dbReference>
<evidence type="ECO:0000313" key="4">
    <source>
        <dbReference type="Proteomes" id="UP000179807"/>
    </source>
</evidence>
<dbReference type="RefSeq" id="XP_068350674.1">
    <property type="nucleotide sequence ID" value="XM_068510696.1"/>
</dbReference>
<evidence type="ECO:0000313" key="3">
    <source>
        <dbReference type="EMBL" id="OHS97537.1"/>
    </source>
</evidence>
<evidence type="ECO:0000256" key="2">
    <source>
        <dbReference type="SAM" id="MobiDB-lite"/>
    </source>
</evidence>
<accession>A0A1J4JFV5</accession>